<dbReference type="WBParaSite" id="HPBE_0000583401-mRNA-1">
    <property type="protein sequence ID" value="HPBE_0000583401-mRNA-1"/>
    <property type="gene ID" value="HPBE_0000583401"/>
</dbReference>
<keyword evidence="2" id="KW-1185">Reference proteome</keyword>
<evidence type="ECO:0000313" key="2">
    <source>
        <dbReference type="Proteomes" id="UP000050761"/>
    </source>
</evidence>
<reference evidence="1 2" key="1">
    <citation type="submission" date="2018-11" db="EMBL/GenBank/DDBJ databases">
        <authorList>
            <consortium name="Pathogen Informatics"/>
        </authorList>
    </citation>
    <scope>NUCLEOTIDE SEQUENCE [LARGE SCALE GENOMIC DNA]</scope>
</reference>
<dbReference type="AlphaFoldDB" id="A0A183FGN2"/>
<evidence type="ECO:0000313" key="3">
    <source>
        <dbReference type="WBParaSite" id="HPBE_0000583401-mRNA-1"/>
    </source>
</evidence>
<dbReference type="Proteomes" id="UP000050761">
    <property type="component" value="Unassembled WGS sequence"/>
</dbReference>
<accession>A0A3P8ANA2</accession>
<organism evidence="2 3">
    <name type="scientific">Heligmosomoides polygyrus</name>
    <name type="common">Parasitic roundworm</name>
    <dbReference type="NCBI Taxonomy" id="6339"/>
    <lineage>
        <taxon>Eukaryota</taxon>
        <taxon>Metazoa</taxon>
        <taxon>Ecdysozoa</taxon>
        <taxon>Nematoda</taxon>
        <taxon>Chromadorea</taxon>
        <taxon>Rhabditida</taxon>
        <taxon>Rhabditina</taxon>
        <taxon>Rhabditomorpha</taxon>
        <taxon>Strongyloidea</taxon>
        <taxon>Heligmosomidae</taxon>
        <taxon>Heligmosomoides</taxon>
    </lineage>
</organism>
<accession>A0A183FGN2</accession>
<gene>
    <name evidence="1" type="ORF">HPBE_LOCUS5835</name>
</gene>
<evidence type="ECO:0000313" key="1">
    <source>
        <dbReference type="EMBL" id="VDO65988.1"/>
    </source>
</evidence>
<name>A0A183FGN2_HELPZ</name>
<dbReference type="EMBL" id="UZAH01025550">
    <property type="protein sequence ID" value="VDO65988.1"/>
    <property type="molecule type" value="Genomic_DNA"/>
</dbReference>
<reference evidence="3" key="2">
    <citation type="submission" date="2019-09" db="UniProtKB">
        <authorList>
            <consortium name="WormBaseParasite"/>
        </authorList>
    </citation>
    <scope>IDENTIFICATION</scope>
</reference>
<proteinExistence type="predicted"/>
<protein>
    <submittedName>
        <fullName evidence="3">AsnC_trans_reg domain-containing protein</fullName>
    </submittedName>
</protein>
<sequence>MWIGASADACPGWAHDAAPRIASVDAIIPRIVVVIHVVADLNWMQELMDDCLKTLDGLNTTTTRSDLRTVRNRRYVTVLQMPCE</sequence>